<evidence type="ECO:0000256" key="4">
    <source>
        <dbReference type="ARBA" id="ARBA00023136"/>
    </source>
</evidence>
<dbReference type="OrthoDB" id="5967337at2759"/>
<feature type="domain" description="TM7S3/TM198-like" evidence="6">
    <location>
        <begin position="72"/>
        <end position="167"/>
    </location>
</feature>
<evidence type="ECO:0000256" key="5">
    <source>
        <dbReference type="SAM" id="Phobius"/>
    </source>
</evidence>
<name>A0A6L2PJT5_COPFO</name>
<protein>
    <recommendedName>
        <fullName evidence="6">TM7S3/TM198-like domain-containing protein</fullName>
    </recommendedName>
</protein>
<keyword evidence="4 5" id="KW-0472">Membrane</keyword>
<evidence type="ECO:0000313" key="8">
    <source>
        <dbReference type="Proteomes" id="UP000502823"/>
    </source>
</evidence>
<dbReference type="GO" id="GO:0043069">
    <property type="term" value="P:negative regulation of programmed cell death"/>
    <property type="evidence" value="ECO:0007669"/>
    <property type="project" value="TreeGrafter"/>
</dbReference>
<dbReference type="InterPro" id="IPR025256">
    <property type="entry name" value="TM7S3/TM198-like_dom"/>
</dbReference>
<dbReference type="InParanoid" id="A0A6L2PJT5"/>
<keyword evidence="2 5" id="KW-0812">Transmembrane</keyword>
<organism evidence="7 8">
    <name type="scientific">Coptotermes formosanus</name>
    <name type="common">Formosan subterranean termite</name>
    <dbReference type="NCBI Taxonomy" id="36987"/>
    <lineage>
        <taxon>Eukaryota</taxon>
        <taxon>Metazoa</taxon>
        <taxon>Ecdysozoa</taxon>
        <taxon>Arthropoda</taxon>
        <taxon>Hexapoda</taxon>
        <taxon>Insecta</taxon>
        <taxon>Pterygota</taxon>
        <taxon>Neoptera</taxon>
        <taxon>Polyneoptera</taxon>
        <taxon>Dictyoptera</taxon>
        <taxon>Blattodea</taxon>
        <taxon>Blattoidea</taxon>
        <taxon>Termitoidae</taxon>
        <taxon>Rhinotermitidae</taxon>
        <taxon>Coptotermes</taxon>
    </lineage>
</organism>
<reference evidence="8" key="1">
    <citation type="submission" date="2020-01" db="EMBL/GenBank/DDBJ databases">
        <title>Draft genome sequence of the Termite Coptotermes fromosanus.</title>
        <authorList>
            <person name="Itakura S."/>
            <person name="Yosikawa Y."/>
            <person name="Umezawa K."/>
        </authorList>
    </citation>
    <scope>NUCLEOTIDE SEQUENCE [LARGE SCALE GENOMIC DNA]</scope>
</reference>
<dbReference type="Proteomes" id="UP000502823">
    <property type="component" value="Unassembled WGS sequence"/>
</dbReference>
<comment type="subcellular location">
    <subcellularLocation>
        <location evidence="1">Membrane</location>
        <topology evidence="1">Multi-pass membrane protein</topology>
    </subcellularLocation>
</comment>
<evidence type="ECO:0000256" key="2">
    <source>
        <dbReference type="ARBA" id="ARBA00022692"/>
    </source>
</evidence>
<evidence type="ECO:0000256" key="1">
    <source>
        <dbReference type="ARBA" id="ARBA00004141"/>
    </source>
</evidence>
<keyword evidence="3 5" id="KW-1133">Transmembrane helix</keyword>
<proteinExistence type="predicted"/>
<dbReference type="AlphaFoldDB" id="A0A6L2PJT5"/>
<dbReference type="GO" id="GO:0005886">
    <property type="term" value="C:plasma membrane"/>
    <property type="evidence" value="ECO:0007669"/>
    <property type="project" value="TreeGrafter"/>
</dbReference>
<feature type="transmembrane region" description="Helical" evidence="5">
    <location>
        <begin position="70"/>
        <end position="90"/>
    </location>
</feature>
<dbReference type="EMBL" id="BLKM01000258">
    <property type="protein sequence ID" value="GFG30845.1"/>
    <property type="molecule type" value="Genomic_DNA"/>
</dbReference>
<evidence type="ECO:0000313" key="7">
    <source>
        <dbReference type="EMBL" id="GFG30845.1"/>
    </source>
</evidence>
<dbReference type="PANTHER" id="PTHR15937:SF3">
    <property type="entry name" value="TRANSMEMBRANE 7 SUPERFAMILY MEMBER 3"/>
    <property type="match status" value="1"/>
</dbReference>
<evidence type="ECO:0000259" key="6">
    <source>
        <dbReference type="Pfam" id="PF13886"/>
    </source>
</evidence>
<evidence type="ECO:0000256" key="3">
    <source>
        <dbReference type="ARBA" id="ARBA00022989"/>
    </source>
</evidence>
<sequence>MMQTTSNPQSVYIISMENNFKSCTSHLVGLSFARRAIRMLASGTDRYSIKYTGQPVQMNMRDVNILKIDLNFWMIFGCIVITVPLIFLSLIQKANIIASAVLGAYAVIIPIDHYIGSNLKYIIVNIIRRATVREFRMAIVDPPFQTRDAILCIVWIALAATGVTIQWYKQQGKPPFPPPPNSRHRERFRRQRFPYSSQTPTEHTPLLIEADTPPVRIPCITTSVGNDNVFESPEHSSGVFSFFKWWH</sequence>
<accession>A0A6L2PJT5</accession>
<keyword evidence="8" id="KW-1185">Reference proteome</keyword>
<dbReference type="Pfam" id="PF13886">
    <property type="entry name" value="TM7S3_TM198"/>
    <property type="match status" value="1"/>
</dbReference>
<dbReference type="InterPro" id="IPR042502">
    <property type="entry name" value="TM7SF3"/>
</dbReference>
<comment type="caution">
    <text evidence="7">The sequence shown here is derived from an EMBL/GenBank/DDBJ whole genome shotgun (WGS) entry which is preliminary data.</text>
</comment>
<dbReference type="PANTHER" id="PTHR15937">
    <property type="entry name" value="TRANSMEMBRANE 7 SUPERFAMILY MEMBER 3"/>
    <property type="match status" value="1"/>
</dbReference>
<feature type="transmembrane region" description="Helical" evidence="5">
    <location>
        <begin position="149"/>
        <end position="168"/>
    </location>
</feature>
<gene>
    <name evidence="7" type="ORF">Cfor_10260</name>
</gene>
<feature type="transmembrane region" description="Helical" evidence="5">
    <location>
        <begin position="96"/>
        <end position="115"/>
    </location>
</feature>